<keyword evidence="4 13" id="KW-0808">Transferase</keyword>
<evidence type="ECO:0000256" key="14">
    <source>
        <dbReference type="SAM" id="SignalP"/>
    </source>
</evidence>
<dbReference type="GO" id="GO:0004674">
    <property type="term" value="F:protein serine/threonine kinase activity"/>
    <property type="evidence" value="ECO:0007669"/>
    <property type="project" value="UniProtKB-KW"/>
</dbReference>
<name>A0AAD5BWM9_AMBAR</name>
<reference evidence="18" key="1">
    <citation type="submission" date="2022-06" db="EMBL/GenBank/DDBJ databases">
        <title>Uncovering the hologenomic basis of an extraordinary plant invasion.</title>
        <authorList>
            <person name="Bieker V.C."/>
            <person name="Martin M.D."/>
            <person name="Gilbert T."/>
            <person name="Hodgins K."/>
            <person name="Battlay P."/>
            <person name="Petersen B."/>
            <person name="Wilson J."/>
        </authorList>
    </citation>
    <scope>NUCLEOTIDE SEQUENCE</scope>
    <source>
        <strain evidence="18">AA19_3_7</strain>
        <tissue evidence="18">Leaf</tissue>
    </source>
</reference>
<dbReference type="EC" id="2.7.11.1" evidence="13"/>
<keyword evidence="19" id="KW-1185">Reference proteome</keyword>
<evidence type="ECO:0000256" key="2">
    <source>
        <dbReference type="ARBA" id="ARBA00022475"/>
    </source>
</evidence>
<keyword evidence="6 13" id="KW-0547">Nucleotide-binding</keyword>
<evidence type="ECO:0000256" key="5">
    <source>
        <dbReference type="ARBA" id="ARBA00022729"/>
    </source>
</evidence>
<keyword evidence="2" id="KW-0472">Membrane</keyword>
<dbReference type="SUPFAM" id="SSF51110">
    <property type="entry name" value="alpha-D-mannose-specific plant lectins"/>
    <property type="match status" value="1"/>
</dbReference>
<comment type="similarity">
    <text evidence="13">Belongs to the protein kinase superfamily. Ser/Thr protein kinase family.</text>
</comment>
<dbReference type="SMART" id="SM00220">
    <property type="entry name" value="S_TKc"/>
    <property type="match status" value="1"/>
</dbReference>
<dbReference type="Pfam" id="PF07714">
    <property type="entry name" value="PK_Tyr_Ser-Thr"/>
    <property type="match status" value="1"/>
</dbReference>
<gene>
    <name evidence="18" type="ORF">M8C21_003060</name>
</gene>
<dbReference type="PIRSF" id="PIRSF000641">
    <property type="entry name" value="SRK"/>
    <property type="match status" value="1"/>
</dbReference>
<comment type="catalytic activity">
    <reaction evidence="11 13">
        <text>L-threonyl-[protein] + ATP = O-phospho-L-threonyl-[protein] + ADP + H(+)</text>
        <dbReference type="Rhea" id="RHEA:46608"/>
        <dbReference type="Rhea" id="RHEA-COMP:11060"/>
        <dbReference type="Rhea" id="RHEA-COMP:11605"/>
        <dbReference type="ChEBI" id="CHEBI:15378"/>
        <dbReference type="ChEBI" id="CHEBI:30013"/>
        <dbReference type="ChEBI" id="CHEBI:30616"/>
        <dbReference type="ChEBI" id="CHEBI:61977"/>
        <dbReference type="ChEBI" id="CHEBI:456216"/>
        <dbReference type="EC" id="2.7.11.1"/>
    </reaction>
</comment>
<comment type="caution">
    <text evidence="18">The sequence shown here is derived from an EMBL/GenBank/DDBJ whole genome shotgun (WGS) entry which is preliminary data.</text>
</comment>
<evidence type="ECO:0000256" key="8">
    <source>
        <dbReference type="ARBA" id="ARBA00022840"/>
    </source>
</evidence>
<dbReference type="PROSITE" id="PS00108">
    <property type="entry name" value="PROTEIN_KINASE_ST"/>
    <property type="match status" value="1"/>
</dbReference>
<feature type="domain" description="Apple" evidence="17">
    <location>
        <begin position="341"/>
        <end position="424"/>
    </location>
</feature>
<dbReference type="GO" id="GO:0005524">
    <property type="term" value="F:ATP binding"/>
    <property type="evidence" value="ECO:0007669"/>
    <property type="project" value="UniProtKB-KW"/>
</dbReference>
<dbReference type="GO" id="GO:0048544">
    <property type="term" value="P:recognition of pollen"/>
    <property type="evidence" value="ECO:0007669"/>
    <property type="project" value="InterPro"/>
</dbReference>
<dbReference type="InterPro" id="IPR036426">
    <property type="entry name" value="Bulb-type_lectin_dom_sf"/>
</dbReference>
<organism evidence="18 19">
    <name type="scientific">Ambrosia artemisiifolia</name>
    <name type="common">Common ragweed</name>
    <dbReference type="NCBI Taxonomy" id="4212"/>
    <lineage>
        <taxon>Eukaryota</taxon>
        <taxon>Viridiplantae</taxon>
        <taxon>Streptophyta</taxon>
        <taxon>Embryophyta</taxon>
        <taxon>Tracheophyta</taxon>
        <taxon>Spermatophyta</taxon>
        <taxon>Magnoliopsida</taxon>
        <taxon>eudicotyledons</taxon>
        <taxon>Gunneridae</taxon>
        <taxon>Pentapetalae</taxon>
        <taxon>asterids</taxon>
        <taxon>campanulids</taxon>
        <taxon>Asterales</taxon>
        <taxon>Asteraceae</taxon>
        <taxon>Asteroideae</taxon>
        <taxon>Heliantheae alliance</taxon>
        <taxon>Heliantheae</taxon>
        <taxon>Ambrosia</taxon>
    </lineage>
</organism>
<dbReference type="Pfam" id="PF08276">
    <property type="entry name" value="PAN_2"/>
    <property type="match status" value="1"/>
</dbReference>
<feature type="signal peptide" evidence="14">
    <location>
        <begin position="1"/>
        <end position="22"/>
    </location>
</feature>
<keyword evidence="5 14" id="KW-0732">Signal</keyword>
<evidence type="ECO:0000259" key="16">
    <source>
        <dbReference type="PROSITE" id="PS50927"/>
    </source>
</evidence>
<comment type="catalytic activity">
    <reaction evidence="12 13">
        <text>L-seryl-[protein] + ATP = O-phospho-L-seryl-[protein] + ADP + H(+)</text>
        <dbReference type="Rhea" id="RHEA:17989"/>
        <dbReference type="Rhea" id="RHEA-COMP:9863"/>
        <dbReference type="Rhea" id="RHEA-COMP:11604"/>
        <dbReference type="ChEBI" id="CHEBI:15378"/>
        <dbReference type="ChEBI" id="CHEBI:29999"/>
        <dbReference type="ChEBI" id="CHEBI:30616"/>
        <dbReference type="ChEBI" id="CHEBI:83421"/>
        <dbReference type="ChEBI" id="CHEBI:456216"/>
        <dbReference type="EC" id="2.7.11.1"/>
    </reaction>
</comment>
<evidence type="ECO:0000256" key="7">
    <source>
        <dbReference type="ARBA" id="ARBA00022777"/>
    </source>
</evidence>
<evidence type="ECO:0000259" key="15">
    <source>
        <dbReference type="PROSITE" id="PS50011"/>
    </source>
</evidence>
<evidence type="ECO:0000313" key="19">
    <source>
        <dbReference type="Proteomes" id="UP001206925"/>
    </source>
</evidence>
<dbReference type="PANTHER" id="PTHR27002:SF932">
    <property type="entry name" value="RECEPTOR-LIKE SERINE_THREONINE-PROTEIN KINASE"/>
    <property type="match status" value="1"/>
</dbReference>
<dbReference type="InterPro" id="IPR000858">
    <property type="entry name" value="S_locus_glycoprot_dom"/>
</dbReference>
<dbReference type="CDD" id="cd00028">
    <property type="entry name" value="B_lectin"/>
    <property type="match status" value="1"/>
</dbReference>
<protein>
    <recommendedName>
        <fullName evidence="13">Receptor-like serine/threonine-protein kinase</fullName>
        <ecNumber evidence="13">2.7.11.1</ecNumber>
    </recommendedName>
</protein>
<dbReference type="AlphaFoldDB" id="A0AAD5BWM9"/>
<dbReference type="Pfam" id="PF01453">
    <property type="entry name" value="B_lectin"/>
    <property type="match status" value="1"/>
</dbReference>
<dbReference type="GO" id="GO:0005886">
    <property type="term" value="C:plasma membrane"/>
    <property type="evidence" value="ECO:0007669"/>
    <property type="project" value="UniProtKB-SubCell"/>
</dbReference>
<dbReference type="InterPro" id="IPR000719">
    <property type="entry name" value="Prot_kinase_dom"/>
</dbReference>
<dbReference type="Gene3D" id="1.10.510.10">
    <property type="entry name" value="Transferase(Phosphotransferase) domain 1"/>
    <property type="match status" value="1"/>
</dbReference>
<dbReference type="SUPFAM" id="SSF56112">
    <property type="entry name" value="Protein kinase-like (PK-like)"/>
    <property type="match status" value="1"/>
</dbReference>
<feature type="chain" id="PRO_5041932192" description="Receptor-like serine/threonine-protein kinase" evidence="14">
    <location>
        <begin position="23"/>
        <end position="811"/>
    </location>
</feature>
<dbReference type="Pfam" id="PF00954">
    <property type="entry name" value="S_locus_glycop"/>
    <property type="match status" value="1"/>
</dbReference>
<dbReference type="FunFam" id="2.90.10.10:FF:000001">
    <property type="entry name" value="G-type lectin S-receptor-like serine/threonine-protein kinase"/>
    <property type="match status" value="1"/>
</dbReference>
<dbReference type="Gene3D" id="3.30.200.20">
    <property type="entry name" value="Phosphorylase Kinase, domain 1"/>
    <property type="match status" value="1"/>
</dbReference>
<evidence type="ECO:0000256" key="9">
    <source>
        <dbReference type="ARBA" id="ARBA00023157"/>
    </source>
</evidence>
<evidence type="ECO:0000256" key="1">
    <source>
        <dbReference type="ARBA" id="ARBA00004251"/>
    </source>
</evidence>
<dbReference type="InterPro" id="IPR011009">
    <property type="entry name" value="Kinase-like_dom_sf"/>
</dbReference>
<dbReference type="FunFam" id="3.30.200.20:FF:000195">
    <property type="entry name" value="G-type lectin S-receptor-like serine/threonine-protein kinase"/>
    <property type="match status" value="1"/>
</dbReference>
<keyword evidence="10" id="KW-0325">Glycoprotein</keyword>
<sequence>MYLERGITLALLIFLIFGVCTCIDTITLTQPLKDGDVLVSNGETFALGFFSPPNSTNRYVGIWYNKISEQTIVWVANRDLPITNSSGILSIDKTGNLVLQEKDHTFVYWSTNVSGVVNNSSAQLLDSGNLVLFQGLNKDMYSWQSFDYPPNTILPYMKIGVDRKTGLNRVFTSWKYSDDPGFGNYSHKIEVVGSPQLFLFQGMTKVWRTGSWTGSGWSGIPYMGVNFLYNFTFINNADEAVIIYQMYNLSIISRFVVTENKTLVSLTWNETTHNWDEGTTTPVGRCDEYNHCGAFGLCDLYNKVGTSECNCLPGYEPQSPFEWYLRDSSKGCKIKAGTQICKAGDGFIELTNIKVPDTSTARVNMSSGLQACKGLCLGDCTCMGYASADVTKEAEAGGCITWHGDMNDTRTFTDGAQSFYIRVDATELANYSSKRLKRSHKNLFLVIGTPMIAAGVLMAKQNEDEVGFSFTNSLKSLKGSLTEKIIGENVDLHVFDLSTLTTATDNFSHLNKLGVDGFGTVYKGKLLNGQEIAVKRLSQSSGQGMQEFKNEVTLIAKLQHKNLVRLVGYCFHKKEKMLVYEYLPNKGLDSFIFDWKKRFQIIQGIARGLLYLHHDSRLRIIHRDLKASNVLLDADLNPKISDFGMAKICGGNEDEAKTRRVVGTYGYMSPEYAMQGLFSVKSDVFSFGILVLEIISGRKNSSYSMESSINLIGHVWDLWKQEKPLLVVDSSLGDTVNEQEVLLCIHVGILCVQELAADRPTMTDIIFMLSKHETVLPSPNQPAFLFKKRRYSRDCEVVSINDDDITILHAR</sequence>
<evidence type="ECO:0000256" key="12">
    <source>
        <dbReference type="ARBA" id="ARBA00048679"/>
    </source>
</evidence>
<dbReference type="InterPro" id="IPR008271">
    <property type="entry name" value="Ser/Thr_kinase_AS"/>
</dbReference>
<dbReference type="InterPro" id="IPR001245">
    <property type="entry name" value="Ser-Thr/Tyr_kinase_cat_dom"/>
</dbReference>
<dbReference type="InterPro" id="IPR024171">
    <property type="entry name" value="SRK-like_kinase"/>
</dbReference>
<feature type="domain" description="Bulb-type lectin" evidence="16">
    <location>
        <begin position="23"/>
        <end position="145"/>
    </location>
</feature>
<evidence type="ECO:0000256" key="10">
    <source>
        <dbReference type="ARBA" id="ARBA00023180"/>
    </source>
</evidence>
<evidence type="ECO:0000256" key="11">
    <source>
        <dbReference type="ARBA" id="ARBA00047899"/>
    </source>
</evidence>
<evidence type="ECO:0000259" key="17">
    <source>
        <dbReference type="PROSITE" id="PS50948"/>
    </source>
</evidence>
<keyword evidence="8 13" id="KW-0067">ATP-binding</keyword>
<keyword evidence="9" id="KW-1015">Disulfide bond</keyword>
<keyword evidence="3 13" id="KW-0723">Serine/threonine-protein kinase</keyword>
<dbReference type="CDD" id="cd14066">
    <property type="entry name" value="STKc_IRAK"/>
    <property type="match status" value="1"/>
</dbReference>
<keyword evidence="7 13" id="KW-0418">Kinase</keyword>
<evidence type="ECO:0000256" key="13">
    <source>
        <dbReference type="PIRNR" id="PIRNR000641"/>
    </source>
</evidence>
<keyword evidence="2" id="KW-1003">Cell membrane</keyword>
<evidence type="ECO:0000256" key="6">
    <source>
        <dbReference type="ARBA" id="ARBA00022741"/>
    </source>
</evidence>
<dbReference type="PANTHER" id="PTHR27002">
    <property type="entry name" value="RECEPTOR-LIKE SERINE/THREONINE-PROTEIN KINASE SD1-8"/>
    <property type="match status" value="1"/>
</dbReference>
<evidence type="ECO:0000313" key="18">
    <source>
        <dbReference type="EMBL" id="KAI7729754.1"/>
    </source>
</evidence>
<comment type="subcellular location">
    <subcellularLocation>
        <location evidence="1">Cell membrane</location>
        <topology evidence="1">Single-pass type I membrane protein</topology>
    </subcellularLocation>
</comment>
<dbReference type="CDD" id="cd01098">
    <property type="entry name" value="PAN_AP_plant"/>
    <property type="match status" value="1"/>
</dbReference>
<dbReference type="CDD" id="cd00054">
    <property type="entry name" value="EGF_CA"/>
    <property type="match status" value="1"/>
</dbReference>
<accession>A0AAD5BWM9</accession>
<dbReference type="EMBL" id="JAMZMK010010925">
    <property type="protein sequence ID" value="KAI7729754.1"/>
    <property type="molecule type" value="Genomic_DNA"/>
</dbReference>
<dbReference type="FunFam" id="1.10.510.10:FF:000060">
    <property type="entry name" value="G-type lectin S-receptor-like serine/threonine-protein kinase"/>
    <property type="match status" value="1"/>
</dbReference>
<dbReference type="PROSITE" id="PS50948">
    <property type="entry name" value="PAN"/>
    <property type="match status" value="1"/>
</dbReference>
<proteinExistence type="inferred from homology"/>
<evidence type="ECO:0000256" key="4">
    <source>
        <dbReference type="ARBA" id="ARBA00022679"/>
    </source>
</evidence>
<dbReference type="Proteomes" id="UP001206925">
    <property type="component" value="Unassembled WGS sequence"/>
</dbReference>
<dbReference type="SMART" id="SM00108">
    <property type="entry name" value="B_lectin"/>
    <property type="match status" value="1"/>
</dbReference>
<dbReference type="PROSITE" id="PS50927">
    <property type="entry name" value="BULB_LECTIN"/>
    <property type="match status" value="1"/>
</dbReference>
<feature type="domain" description="Protein kinase" evidence="15">
    <location>
        <begin position="507"/>
        <end position="775"/>
    </location>
</feature>
<dbReference type="InterPro" id="IPR003609">
    <property type="entry name" value="Pan_app"/>
</dbReference>
<evidence type="ECO:0000256" key="3">
    <source>
        <dbReference type="ARBA" id="ARBA00022527"/>
    </source>
</evidence>
<dbReference type="Gene3D" id="2.90.10.10">
    <property type="entry name" value="Bulb-type lectin domain"/>
    <property type="match status" value="1"/>
</dbReference>
<dbReference type="SMART" id="SM00473">
    <property type="entry name" value="PAN_AP"/>
    <property type="match status" value="1"/>
</dbReference>
<dbReference type="PROSITE" id="PS50011">
    <property type="entry name" value="PROTEIN_KINASE_DOM"/>
    <property type="match status" value="1"/>
</dbReference>
<dbReference type="InterPro" id="IPR001480">
    <property type="entry name" value="Bulb-type_lectin_dom"/>
</dbReference>